<organism evidence="2 3">
    <name type="scientific">Tuber aestivum</name>
    <name type="common">summer truffle</name>
    <dbReference type="NCBI Taxonomy" id="59557"/>
    <lineage>
        <taxon>Eukaryota</taxon>
        <taxon>Fungi</taxon>
        <taxon>Dikarya</taxon>
        <taxon>Ascomycota</taxon>
        <taxon>Pezizomycotina</taxon>
        <taxon>Pezizomycetes</taxon>
        <taxon>Pezizales</taxon>
        <taxon>Tuberaceae</taxon>
        <taxon>Tuber</taxon>
    </lineage>
</organism>
<protein>
    <submittedName>
        <fullName evidence="2">Uncharacterized protein</fullName>
    </submittedName>
</protein>
<feature type="region of interest" description="Disordered" evidence="1">
    <location>
        <begin position="14"/>
        <end position="35"/>
    </location>
</feature>
<dbReference type="AlphaFoldDB" id="A0A292Q8L9"/>
<sequence>MSLVASDYATYRYSDGSRGHQSSANSTGPPDLPLLSTVPVLPKPATSLRGNSLFLATPPTGKLDSLVESVSVATNAPFRALQTRTFVFDTPASLVLTQLISSPTGMKVFGPGLVVAAGSQTWVTIPDPRGSTYRKTIGFPVNSIIH</sequence>
<accession>A0A292Q8L9</accession>
<keyword evidence="3" id="KW-1185">Reference proteome</keyword>
<gene>
    <name evidence="2" type="ORF">GSTUAT00000864001</name>
</gene>
<proteinExistence type="predicted"/>
<evidence type="ECO:0000313" key="2">
    <source>
        <dbReference type="EMBL" id="CUS15060.1"/>
    </source>
</evidence>
<evidence type="ECO:0000313" key="3">
    <source>
        <dbReference type="Proteomes" id="UP001412239"/>
    </source>
</evidence>
<dbReference type="Proteomes" id="UP001412239">
    <property type="component" value="Unassembled WGS sequence"/>
</dbReference>
<name>A0A292Q8L9_9PEZI</name>
<dbReference type="EMBL" id="LN890952">
    <property type="protein sequence ID" value="CUS15060.1"/>
    <property type="molecule type" value="Genomic_DNA"/>
</dbReference>
<reference evidence="2" key="1">
    <citation type="submission" date="2015-10" db="EMBL/GenBank/DDBJ databases">
        <authorList>
            <person name="Regsiter A."/>
            <person name="william w."/>
        </authorList>
    </citation>
    <scope>NUCLEOTIDE SEQUENCE</scope>
    <source>
        <strain evidence="2">Montdore</strain>
    </source>
</reference>
<evidence type="ECO:0000256" key="1">
    <source>
        <dbReference type="SAM" id="MobiDB-lite"/>
    </source>
</evidence>
<feature type="compositionally biased region" description="Polar residues" evidence="1">
    <location>
        <begin position="19"/>
        <end position="28"/>
    </location>
</feature>